<keyword evidence="8 21" id="KW-0645">Protease</keyword>
<dbReference type="FunFam" id="2.60.120.260:FF:000054">
    <property type="entry name" value="Proprotein convertase subtilisin/kexin type 1"/>
    <property type="match status" value="1"/>
</dbReference>
<evidence type="ECO:0000256" key="13">
    <source>
        <dbReference type="ARBA" id="ARBA00022837"/>
    </source>
</evidence>
<evidence type="ECO:0000256" key="11">
    <source>
        <dbReference type="ARBA" id="ARBA00022801"/>
    </source>
</evidence>
<dbReference type="InterPro" id="IPR008979">
    <property type="entry name" value="Galactose-bd-like_sf"/>
</dbReference>
<reference evidence="24" key="2">
    <citation type="submission" date="2025-09" db="UniProtKB">
        <authorList>
            <consortium name="Ensembl"/>
        </authorList>
    </citation>
    <scope>IDENTIFICATION</scope>
</reference>
<evidence type="ECO:0000256" key="19">
    <source>
        <dbReference type="ARBA" id="ARBA00032862"/>
    </source>
</evidence>
<dbReference type="Pfam" id="PF12177">
    <property type="entry name" value="Proho_convert"/>
    <property type="match status" value="1"/>
</dbReference>
<dbReference type="Ensembl" id="ENSSTUT00000089702.1">
    <property type="protein sequence ID" value="ENSSTUP00000084348.1"/>
    <property type="gene ID" value="ENSSTUG00000036857.1"/>
</dbReference>
<dbReference type="GO" id="GO:0016486">
    <property type="term" value="P:peptide hormone processing"/>
    <property type="evidence" value="ECO:0007669"/>
    <property type="project" value="TreeGrafter"/>
</dbReference>
<dbReference type="GeneTree" id="ENSGT00940000157385"/>
<keyword evidence="10 22" id="KW-0732">Signal</keyword>
<dbReference type="FunFam" id="3.40.50.200:FF:000010">
    <property type="entry name" value="Putative neuroendocrine convertase 1"/>
    <property type="match status" value="1"/>
</dbReference>
<comment type="cofactor">
    <cofactor evidence="2">
        <name>Ca(2+)</name>
        <dbReference type="ChEBI" id="CHEBI:29108"/>
    </cofactor>
</comment>
<feature type="signal peptide" evidence="22">
    <location>
        <begin position="1"/>
        <end position="27"/>
    </location>
</feature>
<comment type="similarity">
    <text evidence="5">Belongs to the peptidase S8 family. Furin subfamily.</text>
</comment>
<dbReference type="Gene3D" id="3.40.50.200">
    <property type="entry name" value="Peptidase S8/S53 domain"/>
    <property type="match status" value="1"/>
</dbReference>
<evidence type="ECO:0000256" key="16">
    <source>
        <dbReference type="ARBA" id="ARBA00023180"/>
    </source>
</evidence>
<keyword evidence="15" id="KW-1015">Disulfide bond</keyword>
<proteinExistence type="inferred from homology"/>
<keyword evidence="9" id="KW-0165">Cleavage on pair of basic residues</keyword>
<reference evidence="24" key="1">
    <citation type="submission" date="2025-08" db="UniProtKB">
        <authorList>
            <consortium name="Ensembl"/>
        </authorList>
    </citation>
    <scope>IDENTIFICATION</scope>
</reference>
<dbReference type="AlphaFoldDB" id="A0A674CLR1"/>
<comment type="catalytic activity">
    <reaction evidence="1">
        <text>Release of protein hormones, neuropeptides and renin from their precursors, generally by hydrolysis of -Lys-Arg-|- bonds.</text>
        <dbReference type="EC" id="3.4.21.93"/>
    </reaction>
</comment>
<evidence type="ECO:0000313" key="24">
    <source>
        <dbReference type="Ensembl" id="ENSSTUP00000084348.1"/>
    </source>
</evidence>
<dbReference type="GO" id="GO:0004252">
    <property type="term" value="F:serine-type endopeptidase activity"/>
    <property type="evidence" value="ECO:0007669"/>
    <property type="project" value="UniProtKB-UniRule"/>
</dbReference>
<dbReference type="PANTHER" id="PTHR42884:SF14">
    <property type="entry name" value="NEUROENDOCRINE CONVERTASE 1"/>
    <property type="match status" value="1"/>
</dbReference>
<evidence type="ECO:0000256" key="15">
    <source>
        <dbReference type="ARBA" id="ARBA00023157"/>
    </source>
</evidence>
<comment type="subcellular location">
    <subcellularLocation>
        <location evidence="4">Cytoplasmic vesicle</location>
        <location evidence="4">Secretory vesicle</location>
    </subcellularLocation>
</comment>
<evidence type="ECO:0000256" key="14">
    <source>
        <dbReference type="ARBA" id="ARBA00023145"/>
    </source>
</evidence>
<dbReference type="Pfam" id="PF00082">
    <property type="entry name" value="Peptidase_S8"/>
    <property type="match status" value="1"/>
</dbReference>
<dbReference type="InterPro" id="IPR032815">
    <property type="entry name" value="S8_pro-domain"/>
</dbReference>
<sequence length="726" mass="80933">MDMRCRPTTVMWCAFVVLFSIARSVDASFGDRQYLNEWAVEIPGGPDAARSIAKDLDYRLVRQIGTLENHYLFKHQTHPSRTKRSADHITKRLSEDDRVSWAEQQYEKQRSKRASLGSCRDCPVDKLFDDPMWNQQWYLQDTRTSSSLPKLDLHVIPVWKKGITGKGVVITVLDDGLEWNHTDIYPNYDAAASYDFNDNDPDPFPRYDSTNENKHGTRCAGEIAMQADNNKCGVGVAYNSKVGGIRMLDGIVTDAIEASSIGFNPDHVDIYSASWGPNDDGKTVEGPGRLASKAFEYGIQKGRGGKGSIFVWASGNGGRQGDNCDCDGYTDSIYTISISSASQQGLSPWYAEKCSSTLATAYSSGDYTDQRITSADLHNECTETHTGTSASAPLAAGIFALSLEQNPELTWRDLQHLVVWTSEFDPLANNPGWKRNGAGLMVNSRFGFGLLNAKALVDLADPATWKHVPEKKQCIVRDDSFQPRALKTAGEITIEIPTKACAGQNNAVLSLEHVQVEASIEYTRRGDLHITLTSPSGTSTVLLAERERDTSSNGFRNWDFMSVHTWGEDPTGTWTLKITDTVSPRAGERFGQILSWKLILHGTSEKPEHMKKPRVYVPYNAVQNDRRGVEHMDDMIEVSSIIKELPTQAETRPSSFPPSLALLRLLQTAFNRQTPAALSQSPYQLSGQDNSLYSDYSDGFYSTKPYRHRDDRLLQALFDMLSDDRQ</sequence>
<dbReference type="PROSITE" id="PS51892">
    <property type="entry name" value="SUBTILASE"/>
    <property type="match status" value="1"/>
</dbReference>
<evidence type="ECO:0000256" key="4">
    <source>
        <dbReference type="ARBA" id="ARBA00004398"/>
    </source>
</evidence>
<comment type="function">
    <text evidence="3">Involved in the processing of hormone and other protein precursors at sites comprised of pairs of basic amino acid residues. Substrates include POMC, renin, enkephalin, dynorphin, somatostatin, insulin and AGRP.</text>
</comment>
<dbReference type="GO" id="GO:0034774">
    <property type="term" value="C:secretory granule lumen"/>
    <property type="evidence" value="ECO:0007669"/>
    <property type="project" value="UniProtKB-ARBA"/>
</dbReference>
<dbReference type="InterPro" id="IPR036852">
    <property type="entry name" value="Peptidase_S8/S53_dom_sf"/>
</dbReference>
<dbReference type="CDD" id="cd04059">
    <property type="entry name" value="Peptidases_S8_Protein_convertases_Kexins_Furin-like"/>
    <property type="match status" value="1"/>
</dbReference>
<dbReference type="GO" id="GO:0043005">
    <property type="term" value="C:neuron projection"/>
    <property type="evidence" value="ECO:0007669"/>
    <property type="project" value="TreeGrafter"/>
</dbReference>
<evidence type="ECO:0000256" key="2">
    <source>
        <dbReference type="ARBA" id="ARBA00001913"/>
    </source>
</evidence>
<dbReference type="EC" id="3.4.21.93" evidence="6"/>
<dbReference type="PROSITE" id="PS00138">
    <property type="entry name" value="SUBTILASE_SER"/>
    <property type="match status" value="1"/>
</dbReference>
<dbReference type="InterPro" id="IPR023827">
    <property type="entry name" value="Peptidase_S8_Asp-AS"/>
</dbReference>
<evidence type="ECO:0000256" key="6">
    <source>
        <dbReference type="ARBA" id="ARBA00013234"/>
    </source>
</evidence>
<evidence type="ECO:0000259" key="23">
    <source>
        <dbReference type="PROSITE" id="PS51829"/>
    </source>
</evidence>
<evidence type="ECO:0000256" key="9">
    <source>
        <dbReference type="ARBA" id="ARBA00022685"/>
    </source>
</evidence>
<evidence type="ECO:0000256" key="18">
    <source>
        <dbReference type="ARBA" id="ARBA00031320"/>
    </source>
</evidence>
<feature type="active site" description="Charge relay system" evidence="20 21">
    <location>
        <position position="389"/>
    </location>
</feature>
<dbReference type="Pfam" id="PF01483">
    <property type="entry name" value="P_proprotein"/>
    <property type="match status" value="1"/>
</dbReference>
<evidence type="ECO:0000256" key="3">
    <source>
        <dbReference type="ARBA" id="ARBA00002975"/>
    </source>
</evidence>
<dbReference type="PROSITE" id="PS51829">
    <property type="entry name" value="P_HOMO_B"/>
    <property type="match status" value="1"/>
</dbReference>
<protein>
    <recommendedName>
        <fullName evidence="7">Neuroendocrine convertase 1</fullName>
        <ecNumber evidence="6">3.4.21.93</ecNumber>
    </recommendedName>
    <alternativeName>
        <fullName evidence="18">Prohormone convertase 1</fullName>
    </alternativeName>
    <alternativeName>
        <fullName evidence="19">Proprotein convertase 1</fullName>
    </alternativeName>
</protein>
<keyword evidence="12 21" id="KW-0720">Serine protease</keyword>
<dbReference type="InterPro" id="IPR002884">
    <property type="entry name" value="P_dom"/>
</dbReference>
<keyword evidence="16" id="KW-0325">Glycoprotein</keyword>
<dbReference type="Gene3D" id="3.30.70.850">
    <property type="entry name" value="Peptidase S8, pro-domain"/>
    <property type="match status" value="1"/>
</dbReference>
<keyword evidence="17" id="KW-0968">Cytoplasmic vesicle</keyword>
<evidence type="ECO:0000256" key="8">
    <source>
        <dbReference type="ARBA" id="ARBA00022670"/>
    </source>
</evidence>
<evidence type="ECO:0000256" key="12">
    <source>
        <dbReference type="ARBA" id="ARBA00022825"/>
    </source>
</evidence>
<feature type="active site" description="Charge relay system" evidence="20 21">
    <location>
        <position position="215"/>
    </location>
</feature>
<keyword evidence="25" id="KW-1185">Reference proteome</keyword>
<feature type="chain" id="PRO_5025585360" description="Neuroendocrine convertase 1" evidence="22">
    <location>
        <begin position="28"/>
        <end position="726"/>
    </location>
</feature>
<dbReference type="Gene3D" id="6.10.250.3320">
    <property type="match status" value="1"/>
</dbReference>
<evidence type="ECO:0000313" key="25">
    <source>
        <dbReference type="Proteomes" id="UP000472277"/>
    </source>
</evidence>
<dbReference type="InterPro" id="IPR023828">
    <property type="entry name" value="Peptidase_S8_Ser-AS"/>
</dbReference>
<gene>
    <name evidence="24" type="primary">PCSK1</name>
    <name evidence="24" type="synonym">LOC115208259</name>
</gene>
<dbReference type="PRINTS" id="PR00723">
    <property type="entry name" value="SUBTILISIN"/>
</dbReference>
<dbReference type="InterPro" id="IPR034182">
    <property type="entry name" value="Kexin/furin"/>
</dbReference>
<dbReference type="PROSITE" id="PS00136">
    <property type="entry name" value="SUBTILASE_ASP"/>
    <property type="match status" value="1"/>
</dbReference>
<dbReference type="InterPro" id="IPR022398">
    <property type="entry name" value="Peptidase_S8_His-AS"/>
</dbReference>
<dbReference type="InterPro" id="IPR015500">
    <property type="entry name" value="Peptidase_S8_subtilisin-rel"/>
</dbReference>
<evidence type="ECO:0000256" key="21">
    <source>
        <dbReference type="PROSITE-ProRule" id="PRU01240"/>
    </source>
</evidence>
<dbReference type="GO" id="GO:0030133">
    <property type="term" value="C:transport vesicle"/>
    <property type="evidence" value="ECO:0007669"/>
    <property type="project" value="UniProtKB-SubCell"/>
</dbReference>
<dbReference type="GO" id="GO:0005615">
    <property type="term" value="C:extracellular space"/>
    <property type="evidence" value="ECO:0007669"/>
    <property type="project" value="TreeGrafter"/>
</dbReference>
<evidence type="ECO:0000256" key="20">
    <source>
        <dbReference type="PIRSR" id="PIRSR615500-1"/>
    </source>
</evidence>
<dbReference type="SUPFAM" id="SSF49785">
    <property type="entry name" value="Galactose-binding domain-like"/>
    <property type="match status" value="1"/>
</dbReference>
<evidence type="ECO:0000256" key="22">
    <source>
        <dbReference type="SAM" id="SignalP"/>
    </source>
</evidence>
<keyword evidence="14" id="KW-0865">Zymogen</keyword>
<evidence type="ECO:0000256" key="7">
    <source>
        <dbReference type="ARBA" id="ARBA00015312"/>
    </source>
</evidence>
<dbReference type="Gene3D" id="2.60.120.260">
    <property type="entry name" value="Galactose-binding domain-like"/>
    <property type="match status" value="1"/>
</dbReference>
<dbReference type="Pfam" id="PF16470">
    <property type="entry name" value="S8_pro-domain"/>
    <property type="match status" value="1"/>
</dbReference>
<feature type="active site" description="Charge relay system" evidence="20 21">
    <location>
        <position position="174"/>
    </location>
</feature>
<dbReference type="InterPro" id="IPR022005">
    <property type="entry name" value="Proho_convert"/>
</dbReference>
<keyword evidence="13" id="KW-0106">Calcium</keyword>
<organism evidence="24 25">
    <name type="scientific">Salmo trutta</name>
    <name type="common">Brown trout</name>
    <dbReference type="NCBI Taxonomy" id="8032"/>
    <lineage>
        <taxon>Eukaryota</taxon>
        <taxon>Metazoa</taxon>
        <taxon>Chordata</taxon>
        <taxon>Craniata</taxon>
        <taxon>Vertebrata</taxon>
        <taxon>Euteleostomi</taxon>
        <taxon>Actinopterygii</taxon>
        <taxon>Neopterygii</taxon>
        <taxon>Teleostei</taxon>
        <taxon>Protacanthopterygii</taxon>
        <taxon>Salmoniformes</taxon>
        <taxon>Salmonidae</taxon>
        <taxon>Salmoninae</taxon>
        <taxon>Salmo</taxon>
    </lineage>
</organism>
<dbReference type="InterPro" id="IPR038466">
    <property type="entry name" value="S8_pro-domain_sf"/>
</dbReference>
<dbReference type="Proteomes" id="UP000472277">
    <property type="component" value="Chromosome 14"/>
</dbReference>
<dbReference type="PANTHER" id="PTHR42884">
    <property type="entry name" value="PROPROTEIN CONVERTASE SUBTILISIN/KEXIN-RELATED"/>
    <property type="match status" value="1"/>
</dbReference>
<name>A0A674CLR1_SALTR</name>
<dbReference type="InterPro" id="IPR000209">
    <property type="entry name" value="Peptidase_S8/S53_dom"/>
</dbReference>
<dbReference type="GO" id="GO:0016020">
    <property type="term" value="C:membrane"/>
    <property type="evidence" value="ECO:0007669"/>
    <property type="project" value="TreeGrafter"/>
</dbReference>
<evidence type="ECO:0000256" key="1">
    <source>
        <dbReference type="ARBA" id="ARBA00000779"/>
    </source>
</evidence>
<evidence type="ECO:0000256" key="5">
    <source>
        <dbReference type="ARBA" id="ARBA00005325"/>
    </source>
</evidence>
<dbReference type="PROSITE" id="PS00137">
    <property type="entry name" value="SUBTILASE_HIS"/>
    <property type="match status" value="1"/>
</dbReference>
<feature type="domain" description="P/Homo B" evidence="23">
    <location>
        <begin position="467"/>
        <end position="606"/>
    </location>
</feature>
<evidence type="ECO:0000256" key="17">
    <source>
        <dbReference type="ARBA" id="ARBA00023329"/>
    </source>
</evidence>
<evidence type="ECO:0000256" key="10">
    <source>
        <dbReference type="ARBA" id="ARBA00022729"/>
    </source>
</evidence>
<dbReference type="SUPFAM" id="SSF52743">
    <property type="entry name" value="Subtilisin-like"/>
    <property type="match status" value="1"/>
</dbReference>
<accession>A0A674CLR1</accession>
<dbReference type="SUPFAM" id="SSF54897">
    <property type="entry name" value="Protease propeptides/inhibitors"/>
    <property type="match status" value="1"/>
</dbReference>
<dbReference type="FunFam" id="3.30.70.850:FF:000001">
    <property type="entry name" value="Proprotein convertase subtilisin/kexin type 5"/>
    <property type="match status" value="1"/>
</dbReference>
<keyword evidence="11 21" id="KW-0378">Hydrolase</keyword>